<gene>
    <name evidence="1" type="ORF">ACFPH8_13045</name>
</gene>
<reference evidence="2" key="1">
    <citation type="journal article" date="2019" name="Int. J. Syst. Evol. Microbiol.">
        <title>The Global Catalogue of Microorganisms (GCM) 10K type strain sequencing project: providing services to taxonomists for standard genome sequencing and annotation.</title>
        <authorList>
            <consortium name="The Broad Institute Genomics Platform"/>
            <consortium name="The Broad Institute Genome Sequencing Center for Infectious Disease"/>
            <person name="Wu L."/>
            <person name="Ma J."/>
        </authorList>
    </citation>
    <scope>NUCLEOTIDE SEQUENCE [LARGE SCALE GENOMIC DNA]</scope>
    <source>
        <strain evidence="2">JCM 17978</strain>
    </source>
</reference>
<accession>A0ABW0C9B2</accession>
<evidence type="ECO:0000313" key="1">
    <source>
        <dbReference type="EMBL" id="MFC5196260.1"/>
    </source>
</evidence>
<keyword evidence="2" id="KW-1185">Reference proteome</keyword>
<evidence type="ECO:0000313" key="2">
    <source>
        <dbReference type="Proteomes" id="UP001596162"/>
    </source>
</evidence>
<organism evidence="1 2">
    <name type="scientific">Bizionia hallyeonensis</name>
    <dbReference type="NCBI Taxonomy" id="1123757"/>
    <lineage>
        <taxon>Bacteria</taxon>
        <taxon>Pseudomonadati</taxon>
        <taxon>Bacteroidota</taxon>
        <taxon>Flavobacteriia</taxon>
        <taxon>Flavobacteriales</taxon>
        <taxon>Flavobacteriaceae</taxon>
        <taxon>Bizionia</taxon>
    </lineage>
</organism>
<sequence length="149" mass="17469">MNKDKKIIKQIIELFNETIKLSQVNKSELNSNESLRENLSLKFRKIGKLGQSISPQLVLNYQNNFFWGLFVSLENWTIDKNDDVSWELIKGYTHKGVKYDSLKNHKNNLEKIYNIEFEQVLNSEIKNSLNTKKNKSGTKIIYTPMGNKR</sequence>
<dbReference type="Proteomes" id="UP001596162">
    <property type="component" value="Unassembled WGS sequence"/>
</dbReference>
<dbReference type="RefSeq" id="WP_376861588.1">
    <property type="nucleotide sequence ID" value="NZ_JBHSLA010000006.1"/>
</dbReference>
<comment type="caution">
    <text evidence="1">The sequence shown here is derived from an EMBL/GenBank/DDBJ whole genome shotgun (WGS) entry which is preliminary data.</text>
</comment>
<protein>
    <submittedName>
        <fullName evidence="1">Uncharacterized protein</fullName>
    </submittedName>
</protein>
<proteinExistence type="predicted"/>
<dbReference type="EMBL" id="JBHSLA010000006">
    <property type="protein sequence ID" value="MFC5196260.1"/>
    <property type="molecule type" value="Genomic_DNA"/>
</dbReference>
<name>A0ABW0C9B2_9FLAO</name>